<keyword evidence="2" id="KW-0175">Coiled coil</keyword>
<keyword evidence="1" id="KW-0479">Metal-binding</keyword>
<dbReference type="Gene3D" id="3.30.40.10">
    <property type="entry name" value="Zinc/RING finger domain, C3HC4 (zinc finger)"/>
    <property type="match status" value="1"/>
</dbReference>
<dbReference type="GeneID" id="19417517"/>
<proteinExistence type="predicted"/>
<dbReference type="GO" id="GO:0008270">
    <property type="term" value="F:zinc ion binding"/>
    <property type="evidence" value="ECO:0007669"/>
    <property type="project" value="UniProtKB-KW"/>
</dbReference>
<evidence type="ECO:0000313" key="5">
    <source>
        <dbReference type="Proteomes" id="UP000054317"/>
    </source>
</evidence>
<dbReference type="InterPro" id="IPR001841">
    <property type="entry name" value="Znf_RING"/>
</dbReference>
<evidence type="ECO:0000313" key="4">
    <source>
        <dbReference type="EMBL" id="EIW51252.1"/>
    </source>
</evidence>
<dbReference type="EMBL" id="JH711908">
    <property type="protein sequence ID" value="EIW51252.1"/>
    <property type="molecule type" value="Genomic_DNA"/>
</dbReference>
<keyword evidence="1" id="KW-0862">Zinc</keyword>
<keyword evidence="1" id="KW-0863">Zinc-finger</keyword>
<protein>
    <recommendedName>
        <fullName evidence="3">RING-type domain-containing protein</fullName>
    </recommendedName>
</protein>
<reference evidence="5" key="1">
    <citation type="journal article" date="2012" name="Science">
        <title>The Paleozoic origin of enzymatic lignin decomposition reconstructed from 31 fungal genomes.</title>
        <authorList>
            <person name="Floudas D."/>
            <person name="Binder M."/>
            <person name="Riley R."/>
            <person name="Barry K."/>
            <person name="Blanchette R.A."/>
            <person name="Henrissat B."/>
            <person name="Martinez A.T."/>
            <person name="Otillar R."/>
            <person name="Spatafora J.W."/>
            <person name="Yadav J.S."/>
            <person name="Aerts A."/>
            <person name="Benoit I."/>
            <person name="Boyd A."/>
            <person name="Carlson A."/>
            <person name="Copeland A."/>
            <person name="Coutinho P.M."/>
            <person name="de Vries R.P."/>
            <person name="Ferreira P."/>
            <person name="Findley K."/>
            <person name="Foster B."/>
            <person name="Gaskell J."/>
            <person name="Glotzer D."/>
            <person name="Gorecki P."/>
            <person name="Heitman J."/>
            <person name="Hesse C."/>
            <person name="Hori C."/>
            <person name="Igarashi K."/>
            <person name="Jurgens J.A."/>
            <person name="Kallen N."/>
            <person name="Kersten P."/>
            <person name="Kohler A."/>
            <person name="Kuees U."/>
            <person name="Kumar T.K.A."/>
            <person name="Kuo A."/>
            <person name="LaButti K."/>
            <person name="Larrondo L.F."/>
            <person name="Lindquist E."/>
            <person name="Ling A."/>
            <person name="Lombard V."/>
            <person name="Lucas S."/>
            <person name="Lundell T."/>
            <person name="Martin R."/>
            <person name="McLaughlin D.J."/>
            <person name="Morgenstern I."/>
            <person name="Morin E."/>
            <person name="Murat C."/>
            <person name="Nagy L.G."/>
            <person name="Nolan M."/>
            <person name="Ohm R.A."/>
            <person name="Patyshakuliyeva A."/>
            <person name="Rokas A."/>
            <person name="Ruiz-Duenas F.J."/>
            <person name="Sabat G."/>
            <person name="Salamov A."/>
            <person name="Samejima M."/>
            <person name="Schmutz J."/>
            <person name="Slot J.C."/>
            <person name="St John F."/>
            <person name="Stenlid J."/>
            <person name="Sun H."/>
            <person name="Sun S."/>
            <person name="Syed K."/>
            <person name="Tsang A."/>
            <person name="Wiebenga A."/>
            <person name="Young D."/>
            <person name="Pisabarro A."/>
            <person name="Eastwood D.C."/>
            <person name="Martin F."/>
            <person name="Cullen D."/>
            <person name="Grigoriev I.V."/>
            <person name="Hibbett D.S."/>
        </authorList>
    </citation>
    <scope>NUCLEOTIDE SEQUENCE [LARGE SCALE GENOMIC DNA]</scope>
    <source>
        <strain evidence="5">FP-101664</strain>
    </source>
</reference>
<evidence type="ECO:0000259" key="3">
    <source>
        <dbReference type="PROSITE" id="PS50089"/>
    </source>
</evidence>
<dbReference type="RefSeq" id="XP_008045861.1">
    <property type="nucleotide sequence ID" value="XM_008047670.1"/>
</dbReference>
<sequence length="184" mass="20820">MIPKCPICSSHLNHEDIDSRPVLLKACGHVLCFPCFHSITKIPPFLCPFRCGAMPDRPAAQHRLNVKDGRFVHISLKKAEPLQDTNAAIEKRKAELVRARMRAQRKCKQLKTDITTHTSLIRNQERVAARRAKHVVQEAAKAERLRAEVAQKQNALYKLHSRLSDLEGRIPVAAVPYQSHGTTR</sequence>
<evidence type="ECO:0000256" key="2">
    <source>
        <dbReference type="SAM" id="Coils"/>
    </source>
</evidence>
<organism evidence="4 5">
    <name type="scientific">Trametes versicolor (strain FP-101664)</name>
    <name type="common">White-rot fungus</name>
    <name type="synonym">Coriolus versicolor</name>
    <dbReference type="NCBI Taxonomy" id="717944"/>
    <lineage>
        <taxon>Eukaryota</taxon>
        <taxon>Fungi</taxon>
        <taxon>Dikarya</taxon>
        <taxon>Basidiomycota</taxon>
        <taxon>Agaricomycotina</taxon>
        <taxon>Agaricomycetes</taxon>
        <taxon>Polyporales</taxon>
        <taxon>Polyporaceae</taxon>
        <taxon>Trametes</taxon>
    </lineage>
</organism>
<dbReference type="SUPFAM" id="SSF57850">
    <property type="entry name" value="RING/U-box"/>
    <property type="match status" value="1"/>
</dbReference>
<dbReference type="AlphaFoldDB" id="R7S6R3"/>
<keyword evidence="5" id="KW-1185">Reference proteome</keyword>
<dbReference type="OrthoDB" id="2756228at2759"/>
<evidence type="ECO:0000256" key="1">
    <source>
        <dbReference type="PROSITE-ProRule" id="PRU00175"/>
    </source>
</evidence>
<dbReference type="InterPro" id="IPR013083">
    <property type="entry name" value="Znf_RING/FYVE/PHD"/>
</dbReference>
<dbReference type="PROSITE" id="PS50089">
    <property type="entry name" value="ZF_RING_2"/>
    <property type="match status" value="1"/>
</dbReference>
<dbReference type="KEGG" id="tvs:TRAVEDRAFT_54728"/>
<feature type="domain" description="RING-type" evidence="3">
    <location>
        <begin position="5"/>
        <end position="48"/>
    </location>
</feature>
<feature type="coiled-coil region" evidence="2">
    <location>
        <begin position="86"/>
        <end position="155"/>
    </location>
</feature>
<dbReference type="Proteomes" id="UP000054317">
    <property type="component" value="Unassembled WGS sequence"/>
</dbReference>
<name>R7S6R3_TRAVS</name>
<gene>
    <name evidence="4" type="ORF">TRAVEDRAFT_54728</name>
</gene>
<accession>R7S6R3</accession>